<protein>
    <submittedName>
        <fullName evidence="4">GFO_IDH_MocA domain-containing protein</fullName>
    </submittedName>
</protein>
<accession>A0A0N4UET7</accession>
<evidence type="ECO:0000313" key="1">
    <source>
        <dbReference type="EMBL" id="VDN50877.1"/>
    </source>
</evidence>
<dbReference type="EMBL" id="UYYG01000009">
    <property type="protein sequence ID" value="VDN50877.1"/>
    <property type="molecule type" value="Genomic_DNA"/>
</dbReference>
<evidence type="ECO:0000313" key="2">
    <source>
        <dbReference type="Proteomes" id="UP000038040"/>
    </source>
</evidence>
<dbReference type="OrthoDB" id="5830004at2759"/>
<dbReference type="Gene3D" id="3.30.360.10">
    <property type="entry name" value="Dihydrodipicolinate Reductase, domain 2"/>
    <property type="match status" value="1"/>
</dbReference>
<dbReference type="STRING" id="318479.A0A0N4UET7"/>
<evidence type="ECO:0000313" key="4">
    <source>
        <dbReference type="WBParaSite" id="DME_0000591101-mRNA-1"/>
    </source>
</evidence>
<dbReference type="Proteomes" id="UP000274756">
    <property type="component" value="Unassembled WGS sequence"/>
</dbReference>
<dbReference type="WBParaSite" id="DME_0000591101-mRNA-1">
    <property type="protein sequence ID" value="DME_0000591101-mRNA-1"/>
    <property type="gene ID" value="DME_0000591101"/>
</dbReference>
<name>A0A0N4UET7_DRAME</name>
<evidence type="ECO:0000313" key="3">
    <source>
        <dbReference type="Proteomes" id="UP000274756"/>
    </source>
</evidence>
<reference evidence="1 3" key="2">
    <citation type="submission" date="2018-11" db="EMBL/GenBank/DDBJ databases">
        <authorList>
            <consortium name="Pathogen Informatics"/>
        </authorList>
    </citation>
    <scope>NUCLEOTIDE SEQUENCE [LARGE SCALE GENOMIC DNA]</scope>
</reference>
<dbReference type="SUPFAM" id="SSF51735">
    <property type="entry name" value="NAD(P)-binding Rossmann-fold domains"/>
    <property type="match status" value="1"/>
</dbReference>
<dbReference type="AlphaFoldDB" id="A0A0N4UET7"/>
<dbReference type="Gene3D" id="3.40.50.720">
    <property type="entry name" value="NAD(P)-binding Rossmann-like Domain"/>
    <property type="match status" value="1"/>
</dbReference>
<gene>
    <name evidence="1" type="ORF">DME_LOCUS850</name>
</gene>
<proteinExistence type="predicted"/>
<dbReference type="InterPro" id="IPR036291">
    <property type="entry name" value="NAD(P)-bd_dom_sf"/>
</dbReference>
<organism evidence="2 4">
    <name type="scientific">Dracunculus medinensis</name>
    <name type="common">Guinea worm</name>
    <dbReference type="NCBI Taxonomy" id="318479"/>
    <lineage>
        <taxon>Eukaryota</taxon>
        <taxon>Metazoa</taxon>
        <taxon>Ecdysozoa</taxon>
        <taxon>Nematoda</taxon>
        <taxon>Chromadorea</taxon>
        <taxon>Rhabditida</taxon>
        <taxon>Spirurina</taxon>
        <taxon>Dracunculoidea</taxon>
        <taxon>Dracunculidae</taxon>
        <taxon>Dracunculus</taxon>
    </lineage>
</organism>
<dbReference type="Proteomes" id="UP000038040">
    <property type="component" value="Unplaced"/>
</dbReference>
<reference evidence="4" key="1">
    <citation type="submission" date="2017-02" db="UniProtKB">
        <authorList>
            <consortium name="WormBaseParasite"/>
        </authorList>
    </citation>
    <scope>IDENTIFICATION</scope>
</reference>
<keyword evidence="3" id="KW-1185">Reference proteome</keyword>
<sequence>MKRQKDCVGLICSDIDFVEYFVFLLTSIKHYTLKAIWCSDLERSIQLAADNDIPSVSHTAYQLISRTDINTVIITGYPSHNALFYAQAQALQKCVICIGAVSLSIECAQLLNEIAQKYNASINVIYPLKYSTPLALIRSNLAKIGEIQNINLESTFKAKILERNRLYYDSNVMLQKLGHEFIDAVYSLCVEMPQKIAVAHRDTSSIVDHFRLRELESAHLQIAFGNIVASFHITVSNVDSINIRIRGTRGLMQLNEHILTIETQESQSVLWRGDGVFENVIKEGIMNALNSKAFMAGPSEICLVHCCSS</sequence>